<evidence type="ECO:0000256" key="1">
    <source>
        <dbReference type="SAM" id="Phobius"/>
    </source>
</evidence>
<keyword evidence="1" id="KW-1133">Transmembrane helix</keyword>
<feature type="transmembrane region" description="Helical" evidence="1">
    <location>
        <begin position="141"/>
        <end position="167"/>
    </location>
</feature>
<reference evidence="2" key="1">
    <citation type="submission" date="2023-06" db="EMBL/GenBank/DDBJ databases">
        <authorList>
            <person name="Kurt Z."/>
        </authorList>
    </citation>
    <scope>NUCLEOTIDE SEQUENCE</scope>
</reference>
<sequence>MILLFQTLAIQCGGQHNITSNDLNGTTQFTQTCQNPNQKCIYFNYIDLPEMYRNVFQLIDPNDIYTYNLCDIYQNLQTCAVYCRKKCKQVQPQQLPMRYNLTMAARHNESVYYQEYTNETAFASFSYQCVELGIFERNSTALIIVILCSAVILIIVLYISGTIFAIYRQKVFKRKNEEIERIPLAYDLNSIREENEFQ</sequence>
<organism evidence="2">
    <name type="scientific">Hexamita inflata</name>
    <dbReference type="NCBI Taxonomy" id="28002"/>
    <lineage>
        <taxon>Eukaryota</taxon>
        <taxon>Metamonada</taxon>
        <taxon>Diplomonadida</taxon>
        <taxon>Hexamitidae</taxon>
        <taxon>Hexamitinae</taxon>
        <taxon>Hexamita</taxon>
    </lineage>
</organism>
<protein>
    <submittedName>
        <fullName evidence="3">Hypothetical_protein</fullName>
    </submittedName>
</protein>
<keyword evidence="1" id="KW-0812">Transmembrane</keyword>
<comment type="caution">
    <text evidence="2">The sequence shown here is derived from an EMBL/GenBank/DDBJ whole genome shotgun (WGS) entry which is preliminary data.</text>
</comment>
<proteinExistence type="predicted"/>
<dbReference type="EMBL" id="CAXDID020000509">
    <property type="protein sequence ID" value="CAL6098497.1"/>
    <property type="molecule type" value="Genomic_DNA"/>
</dbReference>
<dbReference type="AlphaFoldDB" id="A0AA86PUP1"/>
<evidence type="ECO:0000313" key="4">
    <source>
        <dbReference type="Proteomes" id="UP001642409"/>
    </source>
</evidence>
<keyword evidence="1" id="KW-0472">Membrane</keyword>
<reference evidence="3 4" key="2">
    <citation type="submission" date="2024-07" db="EMBL/GenBank/DDBJ databases">
        <authorList>
            <person name="Akdeniz Z."/>
        </authorList>
    </citation>
    <scope>NUCLEOTIDE SEQUENCE [LARGE SCALE GENOMIC DNA]</scope>
</reference>
<dbReference type="Proteomes" id="UP001642409">
    <property type="component" value="Unassembled WGS sequence"/>
</dbReference>
<evidence type="ECO:0000313" key="2">
    <source>
        <dbReference type="EMBL" id="CAI9943863.1"/>
    </source>
</evidence>
<dbReference type="EMBL" id="CATOUU010000719">
    <property type="protein sequence ID" value="CAI9943863.1"/>
    <property type="molecule type" value="Genomic_DNA"/>
</dbReference>
<gene>
    <name evidence="2" type="ORF">HINF_LOCUS31508</name>
    <name evidence="3" type="ORF">HINF_LOCUS69636</name>
</gene>
<evidence type="ECO:0000313" key="3">
    <source>
        <dbReference type="EMBL" id="CAL6098497.1"/>
    </source>
</evidence>
<keyword evidence="4" id="KW-1185">Reference proteome</keyword>
<accession>A0AA86PUP1</accession>
<name>A0AA86PUP1_9EUKA</name>